<evidence type="ECO:0000313" key="3">
    <source>
        <dbReference type="Proteomes" id="UP001163798"/>
    </source>
</evidence>
<feature type="transmembrane region" description="Helical" evidence="1">
    <location>
        <begin position="56"/>
        <end position="80"/>
    </location>
</feature>
<name>A0AA38KYP4_9AGAR</name>
<evidence type="ECO:0000313" key="2">
    <source>
        <dbReference type="EMBL" id="KAJ3783968.1"/>
    </source>
</evidence>
<keyword evidence="1" id="KW-0812">Transmembrane</keyword>
<reference evidence="2" key="1">
    <citation type="submission" date="2022-08" db="EMBL/GenBank/DDBJ databases">
        <authorList>
            <consortium name="DOE Joint Genome Institute"/>
            <person name="Min B."/>
            <person name="Riley R."/>
            <person name="Sierra-Patev S."/>
            <person name="Naranjo-Ortiz M."/>
            <person name="Looney B."/>
            <person name="Konkel Z."/>
            <person name="Slot J.C."/>
            <person name="Sakamoto Y."/>
            <person name="Steenwyk J.L."/>
            <person name="Rokas A."/>
            <person name="Carro J."/>
            <person name="Camarero S."/>
            <person name="Ferreira P."/>
            <person name="Molpeceres G."/>
            <person name="Ruiz-Duenas F.J."/>
            <person name="Serrano A."/>
            <person name="Henrissat B."/>
            <person name="Drula E."/>
            <person name="Hughes K.W."/>
            <person name="Mata J.L."/>
            <person name="Ishikawa N.K."/>
            <person name="Vargas-Isla R."/>
            <person name="Ushijima S."/>
            <person name="Smith C.A."/>
            <person name="Ahrendt S."/>
            <person name="Andreopoulos W."/>
            <person name="He G."/>
            <person name="Labutti K."/>
            <person name="Lipzen A."/>
            <person name="Ng V."/>
            <person name="Sandor L."/>
            <person name="Barry K."/>
            <person name="Martinez A.T."/>
            <person name="Xiao Y."/>
            <person name="Gibbons J.G."/>
            <person name="Terashima K."/>
            <person name="Hibbett D.S."/>
            <person name="Grigoriev I.V."/>
        </authorList>
    </citation>
    <scope>NUCLEOTIDE SEQUENCE</scope>
    <source>
        <strain evidence="2">TFB10291</strain>
    </source>
</reference>
<keyword evidence="3" id="KW-1185">Reference proteome</keyword>
<keyword evidence="1" id="KW-1133">Transmembrane helix</keyword>
<proteinExistence type="predicted"/>
<accession>A0AA38KYP4</accession>
<comment type="caution">
    <text evidence="2">The sequence shown here is derived from an EMBL/GenBank/DDBJ whole genome shotgun (WGS) entry which is preliminary data.</text>
</comment>
<dbReference type="EMBL" id="MU793396">
    <property type="protein sequence ID" value="KAJ3783968.1"/>
    <property type="molecule type" value="Genomic_DNA"/>
</dbReference>
<dbReference type="Proteomes" id="UP001163798">
    <property type="component" value="Unassembled WGS sequence"/>
</dbReference>
<sequence length="83" mass="9585">MRRVSLYVRLPTVKSFIWYIGYTSFFPSEVSITLLRDIDEGLSPELFLRLVRVLDLLPKMLVLLLAYSLLGMMQLCTSAVRSQ</sequence>
<evidence type="ECO:0000256" key="1">
    <source>
        <dbReference type="SAM" id="Phobius"/>
    </source>
</evidence>
<keyword evidence="1" id="KW-0472">Membrane</keyword>
<dbReference type="AlphaFoldDB" id="A0AA38KYP4"/>
<organism evidence="2 3">
    <name type="scientific">Lentinula aff. detonsa</name>
    <dbReference type="NCBI Taxonomy" id="2804958"/>
    <lineage>
        <taxon>Eukaryota</taxon>
        <taxon>Fungi</taxon>
        <taxon>Dikarya</taxon>
        <taxon>Basidiomycota</taxon>
        <taxon>Agaricomycotina</taxon>
        <taxon>Agaricomycetes</taxon>
        <taxon>Agaricomycetidae</taxon>
        <taxon>Agaricales</taxon>
        <taxon>Marasmiineae</taxon>
        <taxon>Omphalotaceae</taxon>
        <taxon>Lentinula</taxon>
    </lineage>
</organism>
<gene>
    <name evidence="2" type="ORF">GGU10DRAFT_359397</name>
</gene>
<protein>
    <submittedName>
        <fullName evidence="2">Uncharacterized protein</fullName>
    </submittedName>
</protein>
<feature type="transmembrane region" description="Helical" evidence="1">
    <location>
        <begin position="16"/>
        <end position="35"/>
    </location>
</feature>